<keyword evidence="9" id="KW-0573">Peptidoglycan synthesis</keyword>
<evidence type="ECO:0000256" key="21">
    <source>
        <dbReference type="ARBA" id="ARBA00049966"/>
    </source>
</evidence>
<evidence type="ECO:0000256" key="3">
    <source>
        <dbReference type="ARBA" id="ARBA00022475"/>
    </source>
</evidence>
<comment type="catalytic activity">
    <reaction evidence="20">
        <text>[GlcNAc-(1-&gt;4)-Mur2Ac(oyl-L-Ala-gamma-D-Glu-L-Lys-D-Ala-D-Ala)](n)-di-trans,octa-cis-undecaprenyl diphosphate + beta-D-GlcNAc-(1-&gt;4)-Mur2Ac(oyl-L-Ala-gamma-D-Glu-L-Lys-D-Ala-D-Ala)-di-trans,octa-cis-undecaprenyl diphosphate = [GlcNAc-(1-&gt;4)-Mur2Ac(oyl-L-Ala-gamma-D-Glu-L-Lys-D-Ala-D-Ala)](n+1)-di-trans,octa-cis-undecaprenyl diphosphate + di-trans,octa-cis-undecaprenyl diphosphate + H(+)</text>
        <dbReference type="Rhea" id="RHEA:23708"/>
        <dbReference type="Rhea" id="RHEA-COMP:9602"/>
        <dbReference type="Rhea" id="RHEA-COMP:9603"/>
        <dbReference type="ChEBI" id="CHEBI:15378"/>
        <dbReference type="ChEBI" id="CHEBI:58405"/>
        <dbReference type="ChEBI" id="CHEBI:60033"/>
        <dbReference type="ChEBI" id="CHEBI:78435"/>
        <dbReference type="EC" id="2.4.99.28"/>
    </reaction>
</comment>
<evidence type="ECO:0000256" key="11">
    <source>
        <dbReference type="ARBA" id="ARBA00023136"/>
    </source>
</evidence>
<evidence type="ECO:0000256" key="6">
    <source>
        <dbReference type="ARBA" id="ARBA00022679"/>
    </source>
</evidence>
<comment type="similarity">
    <text evidence="16">Belongs to the SEDS family. FtsW subfamily.</text>
</comment>
<feature type="transmembrane region" description="Helical" evidence="23">
    <location>
        <begin position="349"/>
        <end position="374"/>
    </location>
</feature>
<protein>
    <recommendedName>
        <fullName evidence="17">Probable peptidoglycan glycosyltransferase FtsW</fullName>
        <ecNumber evidence="19">2.4.99.28</ecNumber>
    </recommendedName>
    <alternativeName>
        <fullName evidence="18">Cell division protein FtsW</fullName>
    </alternativeName>
    <alternativeName>
        <fullName evidence="15">Cell wall polymerase</fullName>
    </alternativeName>
    <alternativeName>
        <fullName evidence="14">Peptidoglycan polymerase</fullName>
    </alternativeName>
</protein>
<evidence type="ECO:0000256" key="2">
    <source>
        <dbReference type="ARBA" id="ARBA00004752"/>
    </source>
</evidence>
<dbReference type="OrthoDB" id="9768187at2"/>
<evidence type="ECO:0000256" key="8">
    <source>
        <dbReference type="ARBA" id="ARBA00022960"/>
    </source>
</evidence>
<dbReference type="GO" id="GO:0015648">
    <property type="term" value="F:lipid-linked peptidoglycan transporter activity"/>
    <property type="evidence" value="ECO:0007669"/>
    <property type="project" value="TreeGrafter"/>
</dbReference>
<dbReference type="AlphaFoldDB" id="A0A220UFE6"/>
<gene>
    <name evidence="24" type="primary">ftsW</name>
    <name evidence="24" type="ORF">CFK39_13385</name>
</gene>
<accession>A0A220UFE6</accession>
<evidence type="ECO:0000256" key="5">
    <source>
        <dbReference type="ARBA" id="ARBA00022676"/>
    </source>
</evidence>
<sequence>MTMEDTRRGSRRDAPRSTEVVRPDEEQPLGNIGDRVRDGVAGWLRSPALDFYGLIVVATLLVSVGLVMVLSSSAVLNISRGNSGFAGLFRQGTFATMGLVLLILASLLPPGFYRRAAWPLLGIGLLLQCLVFVPGLGVEVDGNQNWIRIADLTLQPSEFLKLALAVWLGALLSMKRPLLHRPAHLLFPLVPGVLLSLGLVMLGHDLGTMLIMAMLVAAAMWVAGIPRRWFALAGAAGLLGIIVLTITSANRMARITNWLHGICEGDSCYQSDQGLMGLAEGGWWGVGLGESRQKWGRLPAAQDDYIFAILGEELGLIGTLGVLLLFTVFALIMARMITRLDDGFMQITVAGISAWLLGQAFVNMMVVTGLLPVIGVPLPFISSGGSALLASMLALGVLISFARREPGAAEAIGARLHSVRSSISVLPAPRGRTAEPAVARSAPAKRSAGTVKRSGGTAKRRTGSAKRSAPAERPATSRPRTARGGASPSSRRS</sequence>
<dbReference type="InterPro" id="IPR001182">
    <property type="entry name" value="FtsW/RodA"/>
</dbReference>
<evidence type="ECO:0000313" key="24">
    <source>
        <dbReference type="EMBL" id="ASK66636.1"/>
    </source>
</evidence>
<dbReference type="GO" id="GO:0071555">
    <property type="term" value="P:cell wall organization"/>
    <property type="evidence" value="ECO:0007669"/>
    <property type="project" value="UniProtKB-KW"/>
</dbReference>
<dbReference type="KEGG" id="brv:CFK39_13385"/>
<dbReference type="GO" id="GO:0005886">
    <property type="term" value="C:plasma membrane"/>
    <property type="evidence" value="ECO:0007669"/>
    <property type="project" value="UniProtKB-SubCell"/>
</dbReference>
<feature type="transmembrane region" description="Helical" evidence="23">
    <location>
        <begin position="88"/>
        <end position="108"/>
    </location>
</feature>
<dbReference type="GO" id="GO:0008360">
    <property type="term" value="P:regulation of cell shape"/>
    <property type="evidence" value="ECO:0007669"/>
    <property type="project" value="UniProtKB-KW"/>
</dbReference>
<dbReference type="InterPro" id="IPR013437">
    <property type="entry name" value="FtsW"/>
</dbReference>
<keyword evidence="4" id="KW-0132">Cell division</keyword>
<comment type="subcellular location">
    <subcellularLocation>
        <location evidence="1">Cell membrane</location>
        <topology evidence="1">Multi-pass membrane protein</topology>
    </subcellularLocation>
</comment>
<feature type="transmembrane region" description="Helical" evidence="23">
    <location>
        <begin position="380"/>
        <end position="402"/>
    </location>
</feature>
<dbReference type="NCBIfam" id="TIGR02614">
    <property type="entry name" value="ftsW"/>
    <property type="match status" value="1"/>
</dbReference>
<keyword evidence="8" id="KW-0133">Cell shape</keyword>
<feature type="transmembrane region" description="Helical" evidence="23">
    <location>
        <begin position="314"/>
        <end position="337"/>
    </location>
</feature>
<evidence type="ECO:0000256" key="18">
    <source>
        <dbReference type="ARBA" id="ARBA00041418"/>
    </source>
</evidence>
<dbReference type="InterPro" id="IPR018365">
    <property type="entry name" value="Cell_cycle_FtsW-rel_CS"/>
</dbReference>
<dbReference type="PANTHER" id="PTHR30474:SF2">
    <property type="entry name" value="PEPTIDOGLYCAN GLYCOSYLTRANSFERASE FTSW-RELATED"/>
    <property type="match status" value="1"/>
</dbReference>
<comment type="pathway">
    <text evidence="2">Cell wall biogenesis; peptidoglycan biosynthesis.</text>
</comment>
<evidence type="ECO:0000313" key="25">
    <source>
        <dbReference type="Proteomes" id="UP000198398"/>
    </source>
</evidence>
<dbReference type="EC" id="2.4.99.28" evidence="19"/>
<feature type="compositionally biased region" description="Basic and acidic residues" evidence="22">
    <location>
        <begin position="1"/>
        <end position="25"/>
    </location>
</feature>
<feature type="transmembrane region" description="Helical" evidence="23">
    <location>
        <begin position="206"/>
        <end position="223"/>
    </location>
</feature>
<evidence type="ECO:0000256" key="14">
    <source>
        <dbReference type="ARBA" id="ARBA00032370"/>
    </source>
</evidence>
<feature type="region of interest" description="Disordered" evidence="22">
    <location>
        <begin position="430"/>
        <end position="493"/>
    </location>
</feature>
<reference evidence="25" key="1">
    <citation type="submission" date="2017-07" db="EMBL/GenBank/DDBJ databases">
        <title>Brachybacterium sp. VR2415.</title>
        <authorList>
            <person name="Tak E.J."/>
            <person name="Bae J.-W."/>
        </authorList>
    </citation>
    <scope>NUCLEOTIDE SEQUENCE [LARGE SCALE GENOMIC DNA]</scope>
    <source>
        <strain evidence="25">VR2415</strain>
    </source>
</reference>
<dbReference type="EMBL" id="CP022316">
    <property type="protein sequence ID" value="ASK66636.1"/>
    <property type="molecule type" value="Genomic_DNA"/>
</dbReference>
<evidence type="ECO:0000256" key="1">
    <source>
        <dbReference type="ARBA" id="ARBA00004651"/>
    </source>
</evidence>
<keyword evidence="7 23" id="KW-0812">Transmembrane</keyword>
<dbReference type="RefSeq" id="WP_089065874.1">
    <property type="nucleotide sequence ID" value="NZ_CP022316.1"/>
</dbReference>
<dbReference type="GO" id="GO:0009252">
    <property type="term" value="P:peptidoglycan biosynthetic process"/>
    <property type="evidence" value="ECO:0007669"/>
    <property type="project" value="UniProtKB-KW"/>
</dbReference>
<evidence type="ECO:0000256" key="10">
    <source>
        <dbReference type="ARBA" id="ARBA00022989"/>
    </source>
</evidence>
<evidence type="ECO:0000256" key="19">
    <source>
        <dbReference type="ARBA" id="ARBA00044770"/>
    </source>
</evidence>
<keyword evidence="25" id="KW-1185">Reference proteome</keyword>
<evidence type="ECO:0000256" key="12">
    <source>
        <dbReference type="ARBA" id="ARBA00023306"/>
    </source>
</evidence>
<keyword evidence="3" id="KW-1003">Cell membrane</keyword>
<name>A0A220UFE6_9MICO</name>
<dbReference type="GO" id="GO:0008955">
    <property type="term" value="F:peptidoglycan glycosyltransferase activity"/>
    <property type="evidence" value="ECO:0007669"/>
    <property type="project" value="UniProtKB-EC"/>
</dbReference>
<feature type="transmembrane region" description="Helical" evidence="23">
    <location>
        <begin position="230"/>
        <end position="249"/>
    </location>
</feature>
<feature type="compositionally biased region" description="Low complexity" evidence="22">
    <location>
        <begin position="482"/>
        <end position="493"/>
    </location>
</feature>
<evidence type="ECO:0000256" key="15">
    <source>
        <dbReference type="ARBA" id="ARBA00033270"/>
    </source>
</evidence>
<dbReference type="Proteomes" id="UP000198398">
    <property type="component" value="Chromosome"/>
</dbReference>
<feature type="region of interest" description="Disordered" evidence="22">
    <location>
        <begin position="1"/>
        <end position="30"/>
    </location>
</feature>
<dbReference type="Pfam" id="PF01098">
    <property type="entry name" value="FTSW_RODA_SPOVE"/>
    <property type="match status" value="1"/>
</dbReference>
<keyword evidence="10 23" id="KW-1133">Transmembrane helix</keyword>
<evidence type="ECO:0000256" key="7">
    <source>
        <dbReference type="ARBA" id="ARBA00022692"/>
    </source>
</evidence>
<evidence type="ECO:0000256" key="13">
    <source>
        <dbReference type="ARBA" id="ARBA00023316"/>
    </source>
</evidence>
<dbReference type="GO" id="GO:0051301">
    <property type="term" value="P:cell division"/>
    <property type="evidence" value="ECO:0007669"/>
    <property type="project" value="UniProtKB-KW"/>
</dbReference>
<dbReference type="PROSITE" id="PS00428">
    <property type="entry name" value="FTSW_RODA_SPOVE"/>
    <property type="match status" value="1"/>
</dbReference>
<proteinExistence type="inferred from homology"/>
<comment type="function">
    <text evidence="21">Peptidoglycan polymerase that is essential for cell division.</text>
</comment>
<evidence type="ECO:0000256" key="20">
    <source>
        <dbReference type="ARBA" id="ARBA00049902"/>
    </source>
</evidence>
<keyword evidence="11 23" id="KW-0472">Membrane</keyword>
<evidence type="ECO:0000256" key="23">
    <source>
        <dbReference type="SAM" id="Phobius"/>
    </source>
</evidence>
<evidence type="ECO:0000256" key="17">
    <source>
        <dbReference type="ARBA" id="ARBA00041185"/>
    </source>
</evidence>
<keyword evidence="5" id="KW-0328">Glycosyltransferase</keyword>
<organism evidence="24 25">
    <name type="scientific">Brachybacterium avium</name>
    <dbReference type="NCBI Taxonomy" id="2017485"/>
    <lineage>
        <taxon>Bacteria</taxon>
        <taxon>Bacillati</taxon>
        <taxon>Actinomycetota</taxon>
        <taxon>Actinomycetes</taxon>
        <taxon>Micrococcales</taxon>
        <taxon>Dermabacteraceae</taxon>
        <taxon>Brachybacterium</taxon>
    </lineage>
</organism>
<evidence type="ECO:0000256" key="9">
    <source>
        <dbReference type="ARBA" id="ARBA00022984"/>
    </source>
</evidence>
<keyword evidence="6" id="KW-0808">Transferase</keyword>
<dbReference type="GO" id="GO:0032153">
    <property type="term" value="C:cell division site"/>
    <property type="evidence" value="ECO:0007669"/>
    <property type="project" value="TreeGrafter"/>
</dbReference>
<feature type="transmembrane region" description="Helical" evidence="23">
    <location>
        <begin position="120"/>
        <end position="138"/>
    </location>
</feature>
<feature type="transmembrane region" description="Helical" evidence="23">
    <location>
        <begin position="51"/>
        <end position="76"/>
    </location>
</feature>
<evidence type="ECO:0000256" key="22">
    <source>
        <dbReference type="SAM" id="MobiDB-lite"/>
    </source>
</evidence>
<evidence type="ECO:0000256" key="16">
    <source>
        <dbReference type="ARBA" id="ARBA00038053"/>
    </source>
</evidence>
<feature type="transmembrane region" description="Helical" evidence="23">
    <location>
        <begin position="183"/>
        <end position="200"/>
    </location>
</feature>
<dbReference type="PANTHER" id="PTHR30474">
    <property type="entry name" value="CELL CYCLE PROTEIN"/>
    <property type="match status" value="1"/>
</dbReference>
<keyword evidence="12" id="KW-0131">Cell cycle</keyword>
<evidence type="ECO:0000256" key="4">
    <source>
        <dbReference type="ARBA" id="ARBA00022618"/>
    </source>
</evidence>
<keyword evidence="13" id="KW-0961">Cell wall biogenesis/degradation</keyword>